<dbReference type="Proteomes" id="UP000274131">
    <property type="component" value="Unassembled WGS sequence"/>
</dbReference>
<evidence type="ECO:0000313" key="6">
    <source>
        <dbReference type="WBParaSite" id="EVEC_0000794301-mRNA-1"/>
    </source>
</evidence>
<comment type="similarity">
    <text evidence="1">Belongs to the AB hydrolase superfamily. AB hydrolase 2 family.</text>
</comment>
<evidence type="ECO:0000313" key="5">
    <source>
        <dbReference type="Proteomes" id="UP000274131"/>
    </source>
</evidence>
<evidence type="ECO:0000313" key="4">
    <source>
        <dbReference type="EMBL" id="VDD92676.1"/>
    </source>
</evidence>
<dbReference type="InterPro" id="IPR050565">
    <property type="entry name" value="LYPA1-2/EST-like"/>
</dbReference>
<evidence type="ECO:0000256" key="2">
    <source>
        <dbReference type="ARBA" id="ARBA00012423"/>
    </source>
</evidence>
<dbReference type="Gene3D" id="3.40.50.1820">
    <property type="entry name" value="alpha/beta hydrolase"/>
    <property type="match status" value="1"/>
</dbReference>
<sequence length="178" mass="20003">MFRDEIRESHIKYICPHAPTRAVTINMGMHMPAWYDLFGLTPDSKEDVDGIEESAKILHSMIDAEIRSGIPSERIVIGGFSMGGALALYAGLTYDKPLGGILGLSSFLIRKDKIPQSCTANRNIPILMGHGDRDFLVPLQFGQLTEKYLKAFNPNVELKVYPQMEHSSCEEVIFWLLF</sequence>
<dbReference type="PANTHER" id="PTHR10655:SF68">
    <property type="entry name" value="PALMITOYL-PROTEIN HYDROLASE"/>
    <property type="match status" value="1"/>
</dbReference>
<dbReference type="PANTHER" id="PTHR10655">
    <property type="entry name" value="LYSOPHOSPHOLIPASE-RELATED"/>
    <property type="match status" value="1"/>
</dbReference>
<reference evidence="4 5" key="2">
    <citation type="submission" date="2018-10" db="EMBL/GenBank/DDBJ databases">
        <authorList>
            <consortium name="Pathogen Informatics"/>
        </authorList>
    </citation>
    <scope>NUCLEOTIDE SEQUENCE [LARGE SCALE GENOMIC DNA]</scope>
</reference>
<dbReference type="InterPro" id="IPR003140">
    <property type="entry name" value="PLipase/COase/thioEstase"/>
</dbReference>
<reference evidence="6" key="1">
    <citation type="submission" date="2016-04" db="UniProtKB">
        <authorList>
            <consortium name="WormBaseParasite"/>
        </authorList>
    </citation>
    <scope>IDENTIFICATION</scope>
</reference>
<dbReference type="EMBL" id="UXUI01008916">
    <property type="protein sequence ID" value="VDD92676.1"/>
    <property type="molecule type" value="Genomic_DNA"/>
</dbReference>
<keyword evidence="5" id="KW-1185">Reference proteome</keyword>
<accession>A0A0N4VBN1</accession>
<proteinExistence type="inferred from homology"/>
<dbReference type="GO" id="GO:0052689">
    <property type="term" value="F:carboxylic ester hydrolase activity"/>
    <property type="evidence" value="ECO:0007669"/>
    <property type="project" value="TreeGrafter"/>
</dbReference>
<dbReference type="GO" id="GO:0008474">
    <property type="term" value="F:palmitoyl-(protein) hydrolase activity"/>
    <property type="evidence" value="ECO:0007669"/>
    <property type="project" value="UniProtKB-EC"/>
</dbReference>
<evidence type="ECO:0000256" key="1">
    <source>
        <dbReference type="ARBA" id="ARBA00006499"/>
    </source>
</evidence>
<evidence type="ECO:0000259" key="3">
    <source>
        <dbReference type="Pfam" id="PF02230"/>
    </source>
</evidence>
<organism evidence="6">
    <name type="scientific">Enterobius vermicularis</name>
    <name type="common">Human pinworm</name>
    <dbReference type="NCBI Taxonomy" id="51028"/>
    <lineage>
        <taxon>Eukaryota</taxon>
        <taxon>Metazoa</taxon>
        <taxon>Ecdysozoa</taxon>
        <taxon>Nematoda</taxon>
        <taxon>Chromadorea</taxon>
        <taxon>Rhabditida</taxon>
        <taxon>Spirurina</taxon>
        <taxon>Oxyuridomorpha</taxon>
        <taxon>Oxyuroidea</taxon>
        <taxon>Oxyuridae</taxon>
        <taxon>Enterobius</taxon>
    </lineage>
</organism>
<dbReference type="EC" id="3.1.2.22" evidence="2"/>
<dbReference type="Pfam" id="PF02230">
    <property type="entry name" value="Abhydrolase_2"/>
    <property type="match status" value="1"/>
</dbReference>
<dbReference type="STRING" id="51028.A0A0N4VBN1"/>
<dbReference type="SUPFAM" id="SSF53474">
    <property type="entry name" value="alpha/beta-Hydrolases"/>
    <property type="match status" value="1"/>
</dbReference>
<dbReference type="AlphaFoldDB" id="A0A0N4VBN1"/>
<dbReference type="InterPro" id="IPR029058">
    <property type="entry name" value="AB_hydrolase_fold"/>
</dbReference>
<protein>
    <recommendedName>
        <fullName evidence="2">palmitoyl-protein hydrolase</fullName>
        <ecNumber evidence="2">3.1.2.22</ecNumber>
    </recommendedName>
</protein>
<feature type="domain" description="Phospholipase/carboxylesterase/thioesterase" evidence="3">
    <location>
        <begin position="1"/>
        <end position="171"/>
    </location>
</feature>
<dbReference type="WBParaSite" id="EVEC_0000794301-mRNA-1">
    <property type="protein sequence ID" value="EVEC_0000794301-mRNA-1"/>
    <property type="gene ID" value="EVEC_0000794301"/>
</dbReference>
<dbReference type="OrthoDB" id="2418081at2759"/>
<name>A0A0N4VBN1_ENTVE</name>
<dbReference type="GO" id="GO:0005737">
    <property type="term" value="C:cytoplasm"/>
    <property type="evidence" value="ECO:0007669"/>
    <property type="project" value="TreeGrafter"/>
</dbReference>
<gene>
    <name evidence="4" type="ORF">EVEC_LOCUS7427</name>
</gene>